<gene>
    <name evidence="6" type="ORF">CTOB1V02_LOCUS1600</name>
</gene>
<dbReference type="OrthoDB" id="1888931at2759"/>
<dbReference type="SMART" id="SM00822">
    <property type="entry name" value="PKS_KR"/>
    <property type="match status" value="1"/>
</dbReference>
<evidence type="ECO:0000259" key="5">
    <source>
        <dbReference type="SMART" id="SM00822"/>
    </source>
</evidence>
<dbReference type="Pfam" id="PF18914">
    <property type="entry name" value="DUF5666"/>
    <property type="match status" value="7"/>
</dbReference>
<dbReference type="InterPro" id="IPR036291">
    <property type="entry name" value="NAD(P)-bd_dom_sf"/>
</dbReference>
<comment type="catalytic activity">
    <reaction evidence="4">
        <text>a (3R)-hydroxyacyl-[ACP] + NADP(+) = a 3-oxoacyl-[ACP] + NADPH + H(+)</text>
        <dbReference type="Rhea" id="RHEA:17397"/>
        <dbReference type="Rhea" id="RHEA-COMP:9916"/>
        <dbReference type="Rhea" id="RHEA-COMP:9945"/>
        <dbReference type="ChEBI" id="CHEBI:15378"/>
        <dbReference type="ChEBI" id="CHEBI:57783"/>
        <dbReference type="ChEBI" id="CHEBI:58349"/>
        <dbReference type="ChEBI" id="CHEBI:78776"/>
        <dbReference type="ChEBI" id="CHEBI:78827"/>
        <dbReference type="EC" id="1.1.1.100"/>
    </reaction>
</comment>
<dbReference type="FunFam" id="3.40.50.720:FF:000173">
    <property type="entry name" value="3-oxoacyl-[acyl-carrier protein] reductase"/>
    <property type="match status" value="1"/>
</dbReference>
<dbReference type="CDD" id="cd05333">
    <property type="entry name" value="BKR_SDR_c"/>
    <property type="match status" value="1"/>
</dbReference>
<dbReference type="EC" id="1.1.1.100" evidence="2"/>
<evidence type="ECO:0000313" key="6">
    <source>
        <dbReference type="EMBL" id="CAD7223620.1"/>
    </source>
</evidence>
<dbReference type="NCBIfam" id="NF009466">
    <property type="entry name" value="PRK12826.1-2"/>
    <property type="match status" value="1"/>
</dbReference>
<dbReference type="PROSITE" id="PS00061">
    <property type="entry name" value="ADH_SHORT"/>
    <property type="match status" value="1"/>
</dbReference>
<name>A0A7R8W4L7_9CRUS</name>
<evidence type="ECO:0000256" key="4">
    <source>
        <dbReference type="ARBA" id="ARBA00048508"/>
    </source>
</evidence>
<protein>
    <recommendedName>
        <fullName evidence="2">3-oxoacyl-[acyl-carrier-protein] reductase</fullName>
        <ecNumber evidence="2">1.1.1.100</ecNumber>
    </recommendedName>
</protein>
<dbReference type="InterPro" id="IPR011283">
    <property type="entry name" value="Acetoacetyl-CoA_reductase"/>
</dbReference>
<dbReference type="GO" id="GO:0006629">
    <property type="term" value="P:lipid metabolic process"/>
    <property type="evidence" value="ECO:0007669"/>
    <property type="project" value="UniProtKB-ARBA"/>
</dbReference>
<dbReference type="SUPFAM" id="SSF51735">
    <property type="entry name" value="NAD(P)-binding Rossmann-fold domains"/>
    <property type="match status" value="1"/>
</dbReference>
<dbReference type="InterPro" id="IPR050259">
    <property type="entry name" value="SDR"/>
</dbReference>
<dbReference type="EMBL" id="OB660230">
    <property type="protein sequence ID" value="CAD7223620.1"/>
    <property type="molecule type" value="Genomic_DNA"/>
</dbReference>
<organism evidence="6">
    <name type="scientific">Cyprideis torosa</name>
    <dbReference type="NCBI Taxonomy" id="163714"/>
    <lineage>
        <taxon>Eukaryota</taxon>
        <taxon>Metazoa</taxon>
        <taxon>Ecdysozoa</taxon>
        <taxon>Arthropoda</taxon>
        <taxon>Crustacea</taxon>
        <taxon>Oligostraca</taxon>
        <taxon>Ostracoda</taxon>
        <taxon>Podocopa</taxon>
        <taxon>Podocopida</taxon>
        <taxon>Cytherocopina</taxon>
        <taxon>Cytheroidea</taxon>
        <taxon>Cytherideidae</taxon>
        <taxon>Cyprideis</taxon>
    </lineage>
</organism>
<reference evidence="6" key="1">
    <citation type="submission" date="2020-11" db="EMBL/GenBank/DDBJ databases">
        <authorList>
            <person name="Tran Van P."/>
        </authorList>
    </citation>
    <scope>NUCLEOTIDE SEQUENCE</scope>
</reference>
<sequence length="793" mass="85547">MARVALVTGGTRGIGEAISIALKDAGYIVAAVYAGNDERAKAFTDKTAIKTYKFDVSDFEQCQEGVSKIETDLGPVEVLVNNAGITRDATLHKMTPKQWGDVIQTDLTSCFNMCRAVIEGMRSREFGRIINISSMNGELGGFGQANYSAAKAGIIGFSKAVAREDASKGITVNVITPGFIATEMVLSIPEKVMSNIVNGIPTKRLGQPSEIARGVVFLASDDAGYITGSTLDINGAGCDGSSEEQQTTLTNAQASAAVSTRTVGVITGFGSVFVNGIEYETDVTQIEIDENLDGLEDDLEVGMVVSLSGNINPDGSSGQALRIHYSESVKGMLESIDLIASTLTVLGQTVHYDELTNLDKLVLEELVAGDILEISGFTNADGELYATRIEKEDAITDLKIKGTISNLDESSQTFSLNALTVNYGSASIEGGGSDPLTNGHKVKVKGAVENLVDDVFTVSSLKILKDDDDEKHQKQVGDRQELEGFIDSWVSTSEFTVAGTPVLTTPDTEIKYGSIEALVLNARIKLKGHYDAEGNIVADTIRIHQRSRLKFAGAIQAIDSEQSTITVMGVTLQVTEHTKMKDDSKRGVRYFSIQDLAIADEVEIKGFIDKDGNTVATRLEREGASGEEPDDAKLRGLASDISATGFTIMGVQIETTQDTKFEAPNGDEVTQSEFFAAVQSGMLLEVEGTLIDGVFQAYEVEVKGEEEYVDDNGLKRTELKGRVELISESGFIVADHPVAVNESTKFEYNDRELDSAAFFELLEVGHFVKVKGEISESKVIIAREVEYYRKPLR</sequence>
<dbReference type="PANTHER" id="PTHR42879">
    <property type="entry name" value="3-OXOACYL-(ACYL-CARRIER-PROTEIN) REDUCTASE"/>
    <property type="match status" value="1"/>
</dbReference>
<dbReference type="InterPro" id="IPR043724">
    <property type="entry name" value="DUF5666"/>
</dbReference>
<evidence type="ECO:0000256" key="3">
    <source>
        <dbReference type="ARBA" id="ARBA00023002"/>
    </source>
</evidence>
<dbReference type="GO" id="GO:0004316">
    <property type="term" value="F:3-oxoacyl-[acyl-carrier-protein] reductase (NADPH) activity"/>
    <property type="evidence" value="ECO:0007669"/>
    <property type="project" value="UniProtKB-EC"/>
</dbReference>
<dbReference type="PANTHER" id="PTHR42879:SF2">
    <property type="entry name" value="3-OXOACYL-[ACYL-CARRIER-PROTEIN] REDUCTASE FABG"/>
    <property type="match status" value="1"/>
</dbReference>
<dbReference type="InterPro" id="IPR057326">
    <property type="entry name" value="KR_dom"/>
</dbReference>
<evidence type="ECO:0000256" key="2">
    <source>
        <dbReference type="ARBA" id="ARBA00012948"/>
    </source>
</evidence>
<dbReference type="InterPro" id="IPR002347">
    <property type="entry name" value="SDR_fam"/>
</dbReference>
<comment type="similarity">
    <text evidence="1">Belongs to the short-chain dehydrogenases/reductases (SDR) family.</text>
</comment>
<dbReference type="Gene3D" id="3.40.50.720">
    <property type="entry name" value="NAD(P)-binding Rossmann-like Domain"/>
    <property type="match status" value="1"/>
</dbReference>
<dbReference type="GO" id="GO:0042619">
    <property type="term" value="P:poly-hydroxybutyrate biosynthetic process"/>
    <property type="evidence" value="ECO:0007669"/>
    <property type="project" value="InterPro"/>
</dbReference>
<dbReference type="InterPro" id="IPR020904">
    <property type="entry name" value="Sc_DH/Rdtase_CS"/>
</dbReference>
<feature type="domain" description="Ketoreductase" evidence="5">
    <location>
        <begin position="3"/>
        <end position="183"/>
    </location>
</feature>
<dbReference type="GO" id="GO:0005737">
    <property type="term" value="C:cytoplasm"/>
    <property type="evidence" value="ECO:0007669"/>
    <property type="project" value="InterPro"/>
</dbReference>
<dbReference type="Pfam" id="PF13561">
    <property type="entry name" value="adh_short_C2"/>
    <property type="match status" value="1"/>
</dbReference>
<evidence type="ECO:0000256" key="1">
    <source>
        <dbReference type="ARBA" id="ARBA00006484"/>
    </source>
</evidence>
<dbReference type="GO" id="GO:0018454">
    <property type="term" value="F:acetoacetyl-CoA reductase activity"/>
    <property type="evidence" value="ECO:0007669"/>
    <property type="project" value="InterPro"/>
</dbReference>
<keyword evidence="3" id="KW-0560">Oxidoreductase</keyword>
<dbReference type="GO" id="GO:0032787">
    <property type="term" value="P:monocarboxylic acid metabolic process"/>
    <property type="evidence" value="ECO:0007669"/>
    <property type="project" value="UniProtKB-ARBA"/>
</dbReference>
<accession>A0A7R8W4L7</accession>
<dbReference type="AlphaFoldDB" id="A0A7R8W4L7"/>
<dbReference type="PRINTS" id="PR00081">
    <property type="entry name" value="GDHRDH"/>
</dbReference>
<proteinExistence type="inferred from homology"/>
<dbReference type="NCBIfam" id="NF009464">
    <property type="entry name" value="PRK12824.1"/>
    <property type="match status" value="1"/>
</dbReference>
<dbReference type="PRINTS" id="PR00080">
    <property type="entry name" value="SDRFAMILY"/>
</dbReference>
<dbReference type="NCBIfam" id="TIGR01829">
    <property type="entry name" value="AcAcCoA_reduct"/>
    <property type="match status" value="1"/>
</dbReference>